<reference evidence="2" key="2">
    <citation type="submission" date="2015-01" db="EMBL/GenBank/DDBJ databases">
        <title>Evolutionary Origins and Diversification of the Mycorrhizal Mutualists.</title>
        <authorList>
            <consortium name="DOE Joint Genome Institute"/>
            <consortium name="Mycorrhizal Genomics Consortium"/>
            <person name="Kohler A."/>
            <person name="Kuo A."/>
            <person name="Nagy L.G."/>
            <person name="Floudas D."/>
            <person name="Copeland A."/>
            <person name="Barry K.W."/>
            <person name="Cichocki N."/>
            <person name="Veneault-Fourrey C."/>
            <person name="LaButti K."/>
            <person name="Lindquist E.A."/>
            <person name="Lipzen A."/>
            <person name="Lundell T."/>
            <person name="Morin E."/>
            <person name="Murat C."/>
            <person name="Riley R."/>
            <person name="Ohm R."/>
            <person name="Sun H."/>
            <person name="Tunlid A."/>
            <person name="Henrissat B."/>
            <person name="Grigoriev I.V."/>
            <person name="Hibbett D.S."/>
            <person name="Martin F."/>
        </authorList>
    </citation>
    <scope>NUCLEOTIDE SEQUENCE [LARGE SCALE GENOMIC DNA]</scope>
    <source>
        <strain evidence="2">Marx 270</strain>
    </source>
</reference>
<organism evidence="1 2">
    <name type="scientific">Pisolithus tinctorius Marx 270</name>
    <dbReference type="NCBI Taxonomy" id="870435"/>
    <lineage>
        <taxon>Eukaryota</taxon>
        <taxon>Fungi</taxon>
        <taxon>Dikarya</taxon>
        <taxon>Basidiomycota</taxon>
        <taxon>Agaricomycotina</taxon>
        <taxon>Agaricomycetes</taxon>
        <taxon>Agaricomycetidae</taxon>
        <taxon>Boletales</taxon>
        <taxon>Sclerodermatineae</taxon>
        <taxon>Pisolithaceae</taxon>
        <taxon>Pisolithus</taxon>
    </lineage>
</organism>
<evidence type="ECO:0000313" key="2">
    <source>
        <dbReference type="Proteomes" id="UP000054217"/>
    </source>
</evidence>
<dbReference type="AlphaFoldDB" id="A0A0C3K2M6"/>
<dbReference type="STRING" id="870435.A0A0C3K2M6"/>
<keyword evidence="2" id="KW-1185">Reference proteome</keyword>
<accession>A0A0C3K2M6</accession>
<evidence type="ECO:0000313" key="1">
    <source>
        <dbReference type="EMBL" id="KIO03777.1"/>
    </source>
</evidence>
<gene>
    <name evidence="1" type="ORF">M404DRAFT_1000989</name>
</gene>
<dbReference type="OrthoDB" id="2690880at2759"/>
<name>A0A0C3K2M6_PISTI</name>
<protein>
    <submittedName>
        <fullName evidence="1">Uncharacterized protein</fullName>
    </submittedName>
</protein>
<sequence>MIDSFQDVYAKYLLQHADYGYPLRMPEPMSTLPQHYQEDGLQIGDVGIVDNRGQLDVLFNICKRSDNPLHDSHGVPKDFQSVQYGNVKSSDNVIPAGPIHSHGIERVLQPNGPRPADYEFDSSTPAGAILILPHGATSVELLSPEQFCEVATKNALDWYNFAKKRYGVQHLDRSLYLITGFYKARSWSLGSFNNPSDARGKILARRDDNNHNIYLLEFSLPADHRHSFGDGSRVNQTVFITGFRITVRSWLPDPVVLKATESETTWFILVCLFKACLNWVRGLSGSLTWPATISVEHSPKLSEVSFMFAFV</sequence>
<dbReference type="Proteomes" id="UP000054217">
    <property type="component" value="Unassembled WGS sequence"/>
</dbReference>
<dbReference type="HOGENOM" id="CLU_021108_6_0_1"/>
<dbReference type="InParanoid" id="A0A0C3K2M6"/>
<proteinExistence type="predicted"/>
<dbReference type="EMBL" id="KN831974">
    <property type="protein sequence ID" value="KIO03777.1"/>
    <property type="molecule type" value="Genomic_DNA"/>
</dbReference>
<reference evidence="1 2" key="1">
    <citation type="submission" date="2014-04" db="EMBL/GenBank/DDBJ databases">
        <authorList>
            <consortium name="DOE Joint Genome Institute"/>
            <person name="Kuo A."/>
            <person name="Kohler A."/>
            <person name="Costa M.D."/>
            <person name="Nagy L.G."/>
            <person name="Floudas D."/>
            <person name="Copeland A."/>
            <person name="Barry K.W."/>
            <person name="Cichocki N."/>
            <person name="Veneault-Fourrey C."/>
            <person name="LaButti K."/>
            <person name="Lindquist E.A."/>
            <person name="Lipzen A."/>
            <person name="Lundell T."/>
            <person name="Morin E."/>
            <person name="Murat C."/>
            <person name="Sun H."/>
            <person name="Tunlid A."/>
            <person name="Henrissat B."/>
            <person name="Grigoriev I.V."/>
            <person name="Hibbett D.S."/>
            <person name="Martin F."/>
            <person name="Nordberg H.P."/>
            <person name="Cantor M.N."/>
            <person name="Hua S.X."/>
        </authorList>
    </citation>
    <scope>NUCLEOTIDE SEQUENCE [LARGE SCALE GENOMIC DNA]</scope>
    <source>
        <strain evidence="1 2">Marx 270</strain>
    </source>
</reference>